<evidence type="ECO:0000313" key="8">
    <source>
        <dbReference type="Proteomes" id="UP001207918"/>
    </source>
</evidence>
<dbReference type="NCBIfam" id="NF000499">
    <property type="entry name" value="Erm23S_rRNA_broad"/>
    <property type="match status" value="1"/>
</dbReference>
<dbReference type="RefSeq" id="WP_265767784.1">
    <property type="nucleotide sequence ID" value="NZ_JAGGJA010000019.1"/>
</dbReference>
<dbReference type="InterPro" id="IPR001737">
    <property type="entry name" value="KsgA/Erm"/>
</dbReference>
<proteinExistence type="inferred from homology"/>
<accession>A0ABT3PSY1</accession>
<dbReference type="PANTHER" id="PTHR11727:SF7">
    <property type="entry name" value="DIMETHYLADENOSINE TRANSFERASE-RELATED"/>
    <property type="match status" value="1"/>
</dbReference>
<protein>
    <submittedName>
        <fullName evidence="7">23S ribosomal RNA methyltransferase Erm</fullName>
    </submittedName>
</protein>
<evidence type="ECO:0000256" key="4">
    <source>
        <dbReference type="ARBA" id="ARBA00022884"/>
    </source>
</evidence>
<feature type="binding site" evidence="5">
    <location>
        <position position="11"/>
    </location>
    <ligand>
        <name>S-adenosyl-L-methionine</name>
        <dbReference type="ChEBI" id="CHEBI:59789"/>
    </ligand>
</feature>
<feature type="binding site" evidence="5">
    <location>
        <position position="36"/>
    </location>
    <ligand>
        <name>S-adenosyl-L-methionine</name>
        <dbReference type="ChEBI" id="CHEBI:59789"/>
    </ligand>
</feature>
<organism evidence="7 8">
    <name type="scientific">Fodinibius salsisoli</name>
    <dbReference type="NCBI Taxonomy" id="2820877"/>
    <lineage>
        <taxon>Bacteria</taxon>
        <taxon>Pseudomonadati</taxon>
        <taxon>Balneolota</taxon>
        <taxon>Balneolia</taxon>
        <taxon>Balneolales</taxon>
        <taxon>Balneolaceae</taxon>
        <taxon>Fodinibius</taxon>
    </lineage>
</organism>
<feature type="domain" description="Ribosomal RNA adenine methylase transferase N-terminal" evidence="6">
    <location>
        <begin position="16"/>
        <end position="180"/>
    </location>
</feature>
<dbReference type="GO" id="GO:0032259">
    <property type="term" value="P:methylation"/>
    <property type="evidence" value="ECO:0007669"/>
    <property type="project" value="UniProtKB-KW"/>
</dbReference>
<dbReference type="Gene3D" id="1.10.8.100">
    <property type="entry name" value="Ribosomal RNA adenine dimethylase-like, domain 2"/>
    <property type="match status" value="1"/>
</dbReference>
<keyword evidence="8" id="KW-1185">Reference proteome</keyword>
<gene>
    <name evidence="7" type="primary">erm</name>
    <name evidence="7" type="ORF">J6I44_19055</name>
</gene>
<feature type="binding site" evidence="5">
    <location>
        <position position="57"/>
    </location>
    <ligand>
        <name>S-adenosyl-L-methionine</name>
        <dbReference type="ChEBI" id="CHEBI:59789"/>
    </ligand>
</feature>
<dbReference type="InterPro" id="IPR020598">
    <property type="entry name" value="rRNA_Ade_methylase_Trfase_N"/>
</dbReference>
<keyword evidence="3 5" id="KW-0949">S-adenosyl-L-methionine</keyword>
<dbReference type="PROSITE" id="PS01131">
    <property type="entry name" value="RRNA_A_DIMETH"/>
    <property type="match status" value="1"/>
</dbReference>
<evidence type="ECO:0000259" key="6">
    <source>
        <dbReference type="SMART" id="SM00650"/>
    </source>
</evidence>
<name>A0ABT3PSY1_9BACT</name>
<reference evidence="7 8" key="1">
    <citation type="submission" date="2021-03" db="EMBL/GenBank/DDBJ databases">
        <title>Aliifodinibius sp. nov., a new bacterium isolated from saline soil.</title>
        <authorList>
            <person name="Galisteo C."/>
            <person name="De La Haba R."/>
            <person name="Sanchez-Porro C."/>
            <person name="Ventosa A."/>
        </authorList>
    </citation>
    <scope>NUCLEOTIDE SEQUENCE [LARGE SCALE GENOMIC DNA]</scope>
    <source>
        <strain evidence="7 8">1BSP15-2V2</strain>
    </source>
</reference>
<keyword evidence="1 5" id="KW-0489">Methyltransferase</keyword>
<evidence type="ECO:0000256" key="5">
    <source>
        <dbReference type="PROSITE-ProRule" id="PRU01026"/>
    </source>
</evidence>
<dbReference type="InterPro" id="IPR023165">
    <property type="entry name" value="rRNA_Ade_diMease-like_C"/>
</dbReference>
<dbReference type="Gene3D" id="3.40.50.150">
    <property type="entry name" value="Vaccinia Virus protein VP39"/>
    <property type="match status" value="1"/>
</dbReference>
<dbReference type="PANTHER" id="PTHR11727">
    <property type="entry name" value="DIMETHYLADENOSINE TRANSFERASE"/>
    <property type="match status" value="1"/>
</dbReference>
<evidence type="ECO:0000256" key="2">
    <source>
        <dbReference type="ARBA" id="ARBA00022679"/>
    </source>
</evidence>
<dbReference type="CDD" id="cd02440">
    <property type="entry name" value="AdoMet_MTases"/>
    <property type="match status" value="1"/>
</dbReference>
<dbReference type="Pfam" id="PF00398">
    <property type="entry name" value="RrnaAD"/>
    <property type="match status" value="1"/>
</dbReference>
<sequence length="272" mass="31032">MNNLKYTQNFLNDPAITKKMINHAQVTGNDMVIDIGAGKGALTSPLSRQAGRVIAVELDNNLASSLKKSFGNNPDVKVLHLNFLNMPLPNSSFKVVSNIPYNITADIFGQLLDVPQTSFTGGVINIEWGAAKRFTEHSTDPRTIGWNTWYDISIVNRVSPEVFSPAPSVQSAMVKIDQRTKRLVNPHEYYNYIAFVASLLENPKMRMRDVLKRIFTWNQIKRISRDAGINRNFPIANLTFSQWAHCFNTMQKLIPKRMHPVMPDKYKKYYKR</sequence>
<comment type="caution">
    <text evidence="5">Lacks conserved residue(s) required for the propagation of feature annotation.</text>
</comment>
<evidence type="ECO:0000256" key="3">
    <source>
        <dbReference type="ARBA" id="ARBA00022691"/>
    </source>
</evidence>
<dbReference type="InterPro" id="IPR020596">
    <property type="entry name" value="rRNA_Ade_Mease_Trfase_CS"/>
</dbReference>
<dbReference type="GO" id="GO:0008168">
    <property type="term" value="F:methyltransferase activity"/>
    <property type="evidence" value="ECO:0007669"/>
    <property type="project" value="UniProtKB-KW"/>
</dbReference>
<dbReference type="PROSITE" id="PS51689">
    <property type="entry name" value="SAM_RNA_A_N6_MT"/>
    <property type="match status" value="1"/>
</dbReference>
<dbReference type="SUPFAM" id="SSF53335">
    <property type="entry name" value="S-adenosyl-L-methionine-dependent methyltransferases"/>
    <property type="match status" value="1"/>
</dbReference>
<dbReference type="SMART" id="SM00650">
    <property type="entry name" value="rADc"/>
    <property type="match status" value="1"/>
</dbReference>
<comment type="similarity">
    <text evidence="5">Belongs to the class I-like SAM-binding methyltransferase superfamily. rRNA adenine N(6)-methyltransferase family.</text>
</comment>
<dbReference type="EMBL" id="JAGGJA010000019">
    <property type="protein sequence ID" value="MCW9708966.1"/>
    <property type="molecule type" value="Genomic_DNA"/>
</dbReference>
<feature type="binding site" evidence="5">
    <location>
        <position position="9"/>
    </location>
    <ligand>
        <name>S-adenosyl-L-methionine</name>
        <dbReference type="ChEBI" id="CHEBI:59789"/>
    </ligand>
</feature>
<evidence type="ECO:0000313" key="7">
    <source>
        <dbReference type="EMBL" id="MCW9708966.1"/>
    </source>
</evidence>
<evidence type="ECO:0000256" key="1">
    <source>
        <dbReference type="ARBA" id="ARBA00022603"/>
    </source>
</evidence>
<keyword evidence="2 5" id="KW-0808">Transferase</keyword>
<dbReference type="InterPro" id="IPR029063">
    <property type="entry name" value="SAM-dependent_MTases_sf"/>
</dbReference>
<comment type="caution">
    <text evidence="7">The sequence shown here is derived from an EMBL/GenBank/DDBJ whole genome shotgun (WGS) entry which is preliminary data.</text>
</comment>
<feature type="binding site" evidence="5">
    <location>
        <position position="98"/>
    </location>
    <ligand>
        <name>S-adenosyl-L-methionine</name>
        <dbReference type="ChEBI" id="CHEBI:59789"/>
    </ligand>
</feature>
<keyword evidence="4 5" id="KW-0694">RNA-binding</keyword>
<dbReference type="Proteomes" id="UP001207918">
    <property type="component" value="Unassembled WGS sequence"/>
</dbReference>